<comment type="catalytic activity">
    <reaction evidence="2">
        <text>all-trans-retinol + an acyl-CoA = an all-trans-retinyl ester + CoA</text>
        <dbReference type="Rhea" id="RHEA:11488"/>
        <dbReference type="ChEBI" id="CHEBI:17336"/>
        <dbReference type="ChEBI" id="CHEBI:57287"/>
        <dbReference type="ChEBI" id="CHEBI:58342"/>
        <dbReference type="ChEBI" id="CHEBI:63410"/>
        <dbReference type="EC" id="2.3.1.76"/>
    </reaction>
    <physiologicalReaction direction="left-to-right" evidence="2">
        <dbReference type="Rhea" id="RHEA:11489"/>
    </physiologicalReaction>
</comment>
<keyword evidence="14 32" id="KW-1133">Transmembrane helix</keyword>
<reference evidence="34" key="1">
    <citation type="submission" date="2025-08" db="UniProtKB">
        <authorList>
            <consortium name="RefSeq"/>
        </authorList>
    </citation>
    <scope>IDENTIFICATION</scope>
</reference>
<comment type="catalytic activity">
    <reaction evidence="25">
        <text>1,2-di-(9Z-octadecenoyl)-glycerol + (9Z)-octadecenoate + H(+) = 1,2,3-tri-(9Z-octadecenoyl)-glycerol + H2O</text>
        <dbReference type="Rhea" id="RHEA:38379"/>
        <dbReference type="ChEBI" id="CHEBI:15377"/>
        <dbReference type="ChEBI" id="CHEBI:15378"/>
        <dbReference type="ChEBI" id="CHEBI:30823"/>
        <dbReference type="ChEBI" id="CHEBI:52323"/>
        <dbReference type="ChEBI" id="CHEBI:53753"/>
    </reaction>
    <physiologicalReaction direction="left-to-right" evidence="25">
        <dbReference type="Rhea" id="RHEA:38380"/>
    </physiologicalReaction>
</comment>
<name>A0A6P7T9G3_9MOLL</name>
<dbReference type="InterPro" id="IPR004299">
    <property type="entry name" value="MBOAT_fam"/>
</dbReference>
<dbReference type="GO" id="GO:0019432">
    <property type="term" value="P:triglyceride biosynthetic process"/>
    <property type="evidence" value="ECO:0007669"/>
    <property type="project" value="InterPro"/>
</dbReference>
<comment type="subcellular location">
    <subcellularLocation>
        <location evidence="8 29">Endoplasmic reticulum membrane</location>
        <topology evidence="8 29">Multi-pass membrane protein</topology>
    </subcellularLocation>
</comment>
<comment type="pathway">
    <text evidence="9">Lipid metabolism; glycerolipid metabolism.</text>
</comment>
<comment type="catalytic activity">
    <reaction evidence="4">
        <text>hexadecane-1,2-diol + 2 hexadecanoyl-CoA = 1,2-O,O-dihexadecanoyl-1,2-hexadecanediol + 2 CoA</text>
        <dbReference type="Rhea" id="RHEA:38211"/>
        <dbReference type="ChEBI" id="CHEBI:57287"/>
        <dbReference type="ChEBI" id="CHEBI:57379"/>
        <dbReference type="ChEBI" id="CHEBI:75586"/>
        <dbReference type="ChEBI" id="CHEBI:75608"/>
    </reaction>
    <physiologicalReaction direction="left-to-right" evidence="4">
        <dbReference type="Rhea" id="RHEA:38212"/>
    </physiologicalReaction>
</comment>
<keyword evidence="12 32" id="KW-0812">Transmembrane</keyword>
<evidence type="ECO:0000256" key="11">
    <source>
        <dbReference type="ARBA" id="ARBA00022679"/>
    </source>
</evidence>
<evidence type="ECO:0000256" key="13">
    <source>
        <dbReference type="ARBA" id="ARBA00022824"/>
    </source>
</evidence>
<dbReference type="GO" id="GO:0005789">
    <property type="term" value="C:endoplasmic reticulum membrane"/>
    <property type="evidence" value="ECO:0007669"/>
    <property type="project" value="UniProtKB-SubCell"/>
</dbReference>
<feature type="transmembrane region" description="Helical" evidence="32">
    <location>
        <begin position="301"/>
        <end position="319"/>
    </location>
</feature>
<keyword evidence="15 29" id="KW-0472">Membrane</keyword>
<feature type="transmembrane region" description="Helical" evidence="32">
    <location>
        <begin position="351"/>
        <end position="372"/>
    </location>
</feature>
<comment type="subunit">
    <text evidence="17">Homodimer or homotetramer; both forms have similar enzymatic activities.</text>
</comment>
<comment type="catalytic activity">
    <reaction evidence="1">
        <text>hexadecane-1,2-diol + hexadecanoyl-CoA = 2-hydroxyhexadecyl hexadecanoate + CoA</text>
        <dbReference type="Rhea" id="RHEA:38171"/>
        <dbReference type="ChEBI" id="CHEBI:57287"/>
        <dbReference type="ChEBI" id="CHEBI:57379"/>
        <dbReference type="ChEBI" id="CHEBI:75586"/>
        <dbReference type="ChEBI" id="CHEBI:75587"/>
    </reaction>
    <physiologicalReaction direction="left-to-right" evidence="1">
        <dbReference type="Rhea" id="RHEA:38172"/>
    </physiologicalReaction>
</comment>
<sequence>MVPSPMTRVSSSKNSTPDNPPANQLSNDEGEEQVASDDYSPALRRRNMRRTVSMANYEEITGEEKRERLKQPDKPIHRHLDSLFSTSSGFTNYRGLLNLCILLLVISNTRLVLENLIKYGILIDPVASFQMFLLNPYNWPNVVLLALLELFILFAFKTECLLAKNSISDKSGQLLYCINLLVLLIFPAALILHLHPNPAFSIVTLGFYTTVFLKLVSYCSVNSWCRNQVMRETPLKRHKSFSSSEGRKIPQSGKVGSQLVTYPNNLNLKDLHYFMFAPTLCYELNFPRSSRIRKSFLLKRFIEMIFLWQVMLALLQQWLEPIVRNSMKPLAEMDVKRSVERLLKLAVPNHMIWLIFFYWFFHSCLNVVAELLQFGDREFYHDWWNSETVSYFWKSWNIPVHRWASRHLYKPLVKRGHSKFTASCLVFLLSAFFHEYLVSVPLKMFRWWAFMGMCLQVPLAVIVDSRNYGKYGNMAVWLSLILGQPIAILAYMHDYYILSKTE</sequence>
<feature type="transmembrane region" description="Helical" evidence="32">
    <location>
        <begin position="95"/>
        <end position="113"/>
    </location>
</feature>
<evidence type="ECO:0000256" key="4">
    <source>
        <dbReference type="ARBA" id="ARBA00001118"/>
    </source>
</evidence>
<comment type="catalytic activity">
    <reaction evidence="26">
        <text>hexadecan-1-ol + hexadecanoyl-CoA = hexadecyl hexadecanoate + CoA</text>
        <dbReference type="Rhea" id="RHEA:38167"/>
        <dbReference type="ChEBI" id="CHEBI:16125"/>
        <dbReference type="ChEBI" id="CHEBI:57287"/>
        <dbReference type="ChEBI" id="CHEBI:57379"/>
        <dbReference type="ChEBI" id="CHEBI:75584"/>
    </reaction>
    <physiologicalReaction direction="left-to-right" evidence="26">
        <dbReference type="Rhea" id="RHEA:38168"/>
    </physiologicalReaction>
</comment>
<evidence type="ECO:0000256" key="29">
    <source>
        <dbReference type="PIRNR" id="PIRNR000439"/>
    </source>
</evidence>
<comment type="catalytic activity">
    <reaction evidence="20">
        <text>1-O-(9Z-octadecenyl)-glycerol + (9Z)-octadecenoyl-CoA = 1-O-(9Z-octadecyl)-3-(9Z-octadecenoyl)-glycerol + CoA</text>
        <dbReference type="Rhea" id="RHEA:55340"/>
        <dbReference type="ChEBI" id="CHEBI:34116"/>
        <dbReference type="ChEBI" id="CHEBI:57287"/>
        <dbReference type="ChEBI" id="CHEBI:57387"/>
        <dbReference type="ChEBI" id="CHEBI:197429"/>
    </reaction>
    <physiologicalReaction direction="left-to-right" evidence="20">
        <dbReference type="Rhea" id="RHEA:55341"/>
    </physiologicalReaction>
</comment>
<dbReference type="Pfam" id="PF03062">
    <property type="entry name" value="MBOAT"/>
    <property type="match status" value="1"/>
</dbReference>
<evidence type="ECO:0000256" key="2">
    <source>
        <dbReference type="ARBA" id="ARBA00000633"/>
    </source>
</evidence>
<evidence type="ECO:0000256" key="16">
    <source>
        <dbReference type="ARBA" id="ARBA00023315"/>
    </source>
</evidence>
<comment type="catalytic activity">
    <reaction evidence="22">
        <text>2-(9Z-octadecenoyl)-glycerol + (9Z)-octadecenoyl-CoA = 1,2-di-(9Z-octadecenoyl)-sn-glycerol + CoA</text>
        <dbReference type="Rhea" id="RHEA:37911"/>
        <dbReference type="ChEBI" id="CHEBI:52333"/>
        <dbReference type="ChEBI" id="CHEBI:57287"/>
        <dbReference type="ChEBI" id="CHEBI:57387"/>
        <dbReference type="ChEBI" id="CHEBI:73990"/>
    </reaction>
    <physiologicalReaction direction="left-to-right" evidence="22">
        <dbReference type="Rhea" id="RHEA:37912"/>
    </physiologicalReaction>
</comment>
<evidence type="ECO:0000256" key="19">
    <source>
        <dbReference type="ARBA" id="ARBA00047609"/>
    </source>
</evidence>
<evidence type="ECO:0000256" key="8">
    <source>
        <dbReference type="ARBA" id="ARBA00004477"/>
    </source>
</evidence>
<feature type="transmembrane region" description="Helical" evidence="32">
    <location>
        <begin position="200"/>
        <end position="221"/>
    </location>
</feature>
<evidence type="ECO:0000256" key="9">
    <source>
        <dbReference type="ARBA" id="ARBA00005175"/>
    </source>
</evidence>
<comment type="catalytic activity">
    <reaction evidence="5">
        <text>2-(9Z-octadecenoyl)-glycerol + hexadecanoyl-CoA = 1-hexadecanoyl-2-(9Z-octadecenoyl)-sn-glycerol + CoA</text>
        <dbReference type="Rhea" id="RHEA:38071"/>
        <dbReference type="ChEBI" id="CHEBI:57287"/>
        <dbReference type="ChEBI" id="CHEBI:57379"/>
        <dbReference type="ChEBI" id="CHEBI:73990"/>
        <dbReference type="ChEBI" id="CHEBI:75466"/>
    </reaction>
    <physiologicalReaction direction="left-to-right" evidence="5">
        <dbReference type="Rhea" id="RHEA:38072"/>
    </physiologicalReaction>
</comment>
<dbReference type="UniPathway" id="UPA00230"/>
<feature type="active site" evidence="30">
    <location>
        <position position="434"/>
    </location>
</feature>
<comment type="catalytic activity">
    <reaction evidence="27">
        <text>1-(9Z-octadecenoyl)-glycerol + (9Z)-octadecenoyl-CoA = 1,2-di-(9Z-octadecenoyl)-glycerol + CoA</text>
        <dbReference type="Rhea" id="RHEA:37915"/>
        <dbReference type="ChEBI" id="CHEBI:52323"/>
        <dbReference type="ChEBI" id="CHEBI:57287"/>
        <dbReference type="ChEBI" id="CHEBI:57387"/>
        <dbReference type="ChEBI" id="CHEBI:75342"/>
    </reaction>
    <physiologicalReaction direction="left-to-right" evidence="27">
        <dbReference type="Rhea" id="RHEA:37916"/>
    </physiologicalReaction>
</comment>
<evidence type="ECO:0000256" key="12">
    <source>
        <dbReference type="ARBA" id="ARBA00022692"/>
    </source>
</evidence>
<accession>A0A6P7T9G3</accession>
<keyword evidence="33" id="KW-1185">Reference proteome</keyword>
<evidence type="ECO:0000256" key="18">
    <source>
        <dbReference type="ARBA" id="ARBA00047367"/>
    </source>
</evidence>
<dbReference type="Proteomes" id="UP000515154">
    <property type="component" value="Linkage group LG18"/>
</dbReference>
<evidence type="ECO:0000256" key="7">
    <source>
        <dbReference type="ARBA" id="ARBA00001764"/>
    </source>
</evidence>
<evidence type="ECO:0000256" key="1">
    <source>
        <dbReference type="ARBA" id="ARBA00000174"/>
    </source>
</evidence>
<keyword evidence="16 29" id="KW-0012">Acyltransferase</keyword>
<comment type="catalytic activity">
    <reaction evidence="18">
        <text>1,2-di-(9Z-octadecenoyl)-sn-glycerol + (9Z)-octadecenoyl-CoA = 1,2,3-tri-(9Z-octadecenoyl)-glycerol + CoA</text>
        <dbReference type="Rhea" id="RHEA:38219"/>
        <dbReference type="ChEBI" id="CHEBI:52333"/>
        <dbReference type="ChEBI" id="CHEBI:53753"/>
        <dbReference type="ChEBI" id="CHEBI:57287"/>
        <dbReference type="ChEBI" id="CHEBI:57387"/>
    </reaction>
    <physiologicalReaction direction="left-to-right" evidence="18">
        <dbReference type="Rhea" id="RHEA:38220"/>
    </physiologicalReaction>
</comment>
<evidence type="ECO:0000256" key="21">
    <source>
        <dbReference type="ARBA" id="ARBA00048096"/>
    </source>
</evidence>
<evidence type="ECO:0000256" key="10">
    <source>
        <dbReference type="ARBA" id="ARBA00009010"/>
    </source>
</evidence>
<dbReference type="GO" id="GO:0004144">
    <property type="term" value="F:diacylglycerol O-acyltransferase activity"/>
    <property type="evidence" value="ECO:0007669"/>
    <property type="project" value="UniProtKB-EC"/>
</dbReference>
<feature type="transmembrane region" description="Helical" evidence="32">
    <location>
        <begin position="445"/>
        <end position="463"/>
    </location>
</feature>
<feature type="transmembrane region" description="Helical" evidence="32">
    <location>
        <begin position="475"/>
        <end position="493"/>
    </location>
</feature>
<comment type="catalytic activity">
    <reaction evidence="21">
        <text>2,3-di-(9Z)-octadecenoyl-sn-glycerol + (9Z)-octadecenoyl-CoA = 1,2,3-tri-(9Z-octadecenoyl)-glycerol + CoA</text>
        <dbReference type="Rhea" id="RHEA:38439"/>
        <dbReference type="ChEBI" id="CHEBI:53753"/>
        <dbReference type="ChEBI" id="CHEBI:57287"/>
        <dbReference type="ChEBI" id="CHEBI:57387"/>
        <dbReference type="ChEBI" id="CHEBI:75824"/>
    </reaction>
    <physiologicalReaction direction="left-to-right" evidence="21">
        <dbReference type="Rhea" id="RHEA:38440"/>
    </physiologicalReaction>
</comment>
<dbReference type="PIRSF" id="PIRSF000439">
    <property type="entry name" value="Oat_ACAT_DAG_ARE"/>
    <property type="match status" value="1"/>
</dbReference>
<comment type="similarity">
    <text evidence="10 29">Belongs to the membrane-bound acyltransferase family. Sterol o-acyltransferase subfamily.</text>
</comment>
<evidence type="ECO:0000256" key="32">
    <source>
        <dbReference type="SAM" id="Phobius"/>
    </source>
</evidence>
<feature type="transmembrane region" description="Helical" evidence="32">
    <location>
        <begin position="142"/>
        <end position="162"/>
    </location>
</feature>
<evidence type="ECO:0000256" key="3">
    <source>
        <dbReference type="ARBA" id="ARBA00000895"/>
    </source>
</evidence>
<evidence type="ECO:0000256" key="14">
    <source>
        <dbReference type="ARBA" id="ARBA00022989"/>
    </source>
</evidence>
<comment type="catalytic activity">
    <reaction evidence="7">
        <text>all-trans-retinol + hexadecanoyl-CoA = all-trans-retinyl hexadecanoate + CoA</text>
        <dbReference type="Rhea" id="RHEA:38175"/>
        <dbReference type="ChEBI" id="CHEBI:17336"/>
        <dbReference type="ChEBI" id="CHEBI:17616"/>
        <dbReference type="ChEBI" id="CHEBI:57287"/>
        <dbReference type="ChEBI" id="CHEBI:57379"/>
    </reaction>
    <physiologicalReaction direction="left-to-right" evidence="7">
        <dbReference type="Rhea" id="RHEA:38176"/>
    </physiologicalReaction>
</comment>
<comment type="catalytic activity">
    <reaction evidence="6">
        <text>1,2-di-(9Z-octadecenoyl)-sn-glycerol + hexadecanoyl-CoA = 1,2-di-(9Z)-octadecenoyl-3-hexadecanoyl-sn-glycerol + CoA</text>
        <dbReference type="Rhea" id="RHEA:38163"/>
        <dbReference type="ChEBI" id="CHEBI:52333"/>
        <dbReference type="ChEBI" id="CHEBI:57287"/>
        <dbReference type="ChEBI" id="CHEBI:57379"/>
        <dbReference type="ChEBI" id="CHEBI:75583"/>
    </reaction>
    <physiologicalReaction direction="left-to-right" evidence="6">
        <dbReference type="Rhea" id="RHEA:38164"/>
    </physiologicalReaction>
</comment>
<dbReference type="PANTHER" id="PTHR10408:SF7">
    <property type="entry name" value="DIACYLGLYCEROL O-ACYLTRANSFERASE 1"/>
    <property type="match status" value="1"/>
</dbReference>
<evidence type="ECO:0000256" key="25">
    <source>
        <dbReference type="ARBA" id="ARBA00048728"/>
    </source>
</evidence>
<keyword evidence="13 29" id="KW-0256">Endoplasmic reticulum</keyword>
<comment type="catalytic activity">
    <reaction evidence="3">
        <text>13-cis-retinol + hexadecanoyl-CoA = 13-cis-retinyl hexadecanoate + CoA</text>
        <dbReference type="Rhea" id="RHEA:55296"/>
        <dbReference type="ChEBI" id="CHEBI:45479"/>
        <dbReference type="ChEBI" id="CHEBI:57287"/>
        <dbReference type="ChEBI" id="CHEBI:57379"/>
        <dbReference type="ChEBI" id="CHEBI:138722"/>
    </reaction>
    <physiologicalReaction direction="left-to-right" evidence="3">
        <dbReference type="Rhea" id="RHEA:55297"/>
    </physiologicalReaction>
</comment>
<protein>
    <recommendedName>
        <fullName evidence="29">O-acyltransferase</fullName>
    </recommendedName>
</protein>
<organism evidence="33 34">
    <name type="scientific">Octopus sinensis</name>
    <name type="common">East Asian common octopus</name>
    <dbReference type="NCBI Taxonomy" id="2607531"/>
    <lineage>
        <taxon>Eukaryota</taxon>
        <taxon>Metazoa</taxon>
        <taxon>Spiralia</taxon>
        <taxon>Lophotrochozoa</taxon>
        <taxon>Mollusca</taxon>
        <taxon>Cephalopoda</taxon>
        <taxon>Coleoidea</taxon>
        <taxon>Octopodiformes</taxon>
        <taxon>Octopoda</taxon>
        <taxon>Incirrata</taxon>
        <taxon>Octopodidae</taxon>
        <taxon>Octopus</taxon>
    </lineage>
</organism>
<evidence type="ECO:0000256" key="27">
    <source>
        <dbReference type="ARBA" id="ARBA00049168"/>
    </source>
</evidence>
<feature type="transmembrane region" description="Helical" evidence="32">
    <location>
        <begin position="174"/>
        <end position="194"/>
    </location>
</feature>
<dbReference type="InterPro" id="IPR027251">
    <property type="entry name" value="Diacylglycerol_acylTrfase1"/>
</dbReference>
<keyword evidence="11 29" id="KW-0808">Transferase</keyword>
<evidence type="ECO:0000256" key="5">
    <source>
        <dbReference type="ARBA" id="ARBA00001313"/>
    </source>
</evidence>
<evidence type="ECO:0000313" key="34">
    <source>
        <dbReference type="RefSeq" id="XP_029647479.1"/>
    </source>
</evidence>
<feature type="region of interest" description="Disordered" evidence="31">
    <location>
        <begin position="1"/>
        <end position="45"/>
    </location>
</feature>
<evidence type="ECO:0000256" key="22">
    <source>
        <dbReference type="ARBA" id="ARBA00048135"/>
    </source>
</evidence>
<dbReference type="RefSeq" id="XP_029647479.1">
    <property type="nucleotide sequence ID" value="XM_029791619.2"/>
</dbReference>
<dbReference type="PIRSF" id="PIRSF500231">
    <property type="entry name" value="Oat_dag"/>
    <property type="match status" value="1"/>
</dbReference>
<comment type="catalytic activity">
    <reaction evidence="24">
        <text>an acyl-CoA + a 1,2-diacyl-sn-glycerol = a triacyl-sn-glycerol + CoA</text>
        <dbReference type="Rhea" id="RHEA:10868"/>
        <dbReference type="ChEBI" id="CHEBI:17815"/>
        <dbReference type="ChEBI" id="CHEBI:57287"/>
        <dbReference type="ChEBI" id="CHEBI:58342"/>
        <dbReference type="ChEBI" id="CHEBI:64615"/>
        <dbReference type="EC" id="2.3.1.20"/>
    </reaction>
    <physiologicalReaction direction="left-to-right" evidence="24">
        <dbReference type="Rhea" id="RHEA:10869"/>
    </physiologicalReaction>
</comment>
<gene>
    <name evidence="34" type="primary">LOC115221438</name>
</gene>
<evidence type="ECO:0000313" key="33">
    <source>
        <dbReference type="Proteomes" id="UP000515154"/>
    </source>
</evidence>
<evidence type="ECO:0000256" key="15">
    <source>
        <dbReference type="ARBA" id="ARBA00023136"/>
    </source>
</evidence>
<evidence type="ECO:0000256" key="23">
    <source>
        <dbReference type="ARBA" id="ARBA00048614"/>
    </source>
</evidence>
<evidence type="ECO:0000256" key="30">
    <source>
        <dbReference type="PIRSR" id="PIRSR000439-1"/>
    </source>
</evidence>
<evidence type="ECO:0000256" key="28">
    <source>
        <dbReference type="ARBA" id="ARBA00049549"/>
    </source>
</evidence>
<feature type="transmembrane region" description="Helical" evidence="32">
    <location>
        <begin position="420"/>
        <end position="439"/>
    </location>
</feature>
<dbReference type="GO" id="GO:0050252">
    <property type="term" value="F:retinol O-fatty-acyltransferase activity"/>
    <property type="evidence" value="ECO:0007669"/>
    <property type="project" value="UniProtKB-EC"/>
</dbReference>
<evidence type="ECO:0000256" key="20">
    <source>
        <dbReference type="ARBA" id="ARBA00047807"/>
    </source>
</evidence>
<dbReference type="PANTHER" id="PTHR10408">
    <property type="entry name" value="STEROL O-ACYLTRANSFERASE"/>
    <property type="match status" value="1"/>
</dbReference>
<dbReference type="KEGG" id="osn:115221438"/>
<evidence type="ECO:0000256" key="26">
    <source>
        <dbReference type="ARBA" id="ARBA00048907"/>
    </source>
</evidence>
<evidence type="ECO:0000256" key="31">
    <source>
        <dbReference type="SAM" id="MobiDB-lite"/>
    </source>
</evidence>
<evidence type="ECO:0000256" key="17">
    <source>
        <dbReference type="ARBA" id="ARBA00023610"/>
    </source>
</evidence>
<dbReference type="AlphaFoldDB" id="A0A6P7T9G3"/>
<comment type="catalytic activity">
    <reaction evidence="28">
        <text>1,3-di-(9Z-octadecenoyl)-glycerol + (9Z)-octadecenoyl-CoA = 1,2,3-tri-(9Z-octadecenoyl)-glycerol + CoA</text>
        <dbReference type="Rhea" id="RHEA:38435"/>
        <dbReference type="ChEBI" id="CHEBI:53753"/>
        <dbReference type="ChEBI" id="CHEBI:57287"/>
        <dbReference type="ChEBI" id="CHEBI:57387"/>
        <dbReference type="ChEBI" id="CHEBI:75735"/>
    </reaction>
    <physiologicalReaction direction="left-to-right" evidence="28">
        <dbReference type="Rhea" id="RHEA:38436"/>
    </physiologicalReaction>
</comment>
<dbReference type="InterPro" id="IPR014371">
    <property type="entry name" value="Oat_ACAT_DAG_ARE"/>
</dbReference>
<feature type="compositionally biased region" description="Polar residues" evidence="31">
    <location>
        <begin position="7"/>
        <end position="27"/>
    </location>
</feature>
<comment type="catalytic activity">
    <reaction evidence="23">
        <text>1-octadecanoyl-2-(5Z,8Z,11Z,14Z-eicosatetraenoyl)-sn-glycerol + (9Z)-octadecenoyl-CoA = 1-octadecanoyl-2-(5Z,8Z,11Z,14Z)-eicosatetraenoyl-3-(9Z)-octadecenoyl-sn-glycerol + CoA</text>
        <dbReference type="Rhea" id="RHEA:38307"/>
        <dbReference type="ChEBI" id="CHEBI:57287"/>
        <dbReference type="ChEBI" id="CHEBI:57387"/>
        <dbReference type="ChEBI" id="CHEBI:75728"/>
        <dbReference type="ChEBI" id="CHEBI:75729"/>
    </reaction>
    <physiologicalReaction direction="left-to-right" evidence="23">
        <dbReference type="Rhea" id="RHEA:38308"/>
    </physiologicalReaction>
</comment>
<comment type="catalytic activity">
    <reaction evidence="19">
        <text>1-O-(9Z-octadecyl)-3-(9Z-octadecenoyl)-glycerol + (9Z)-octadecenoyl-CoA = 1-O-(9Z-octadecenyl)-2,3-di-(9Z-octadecenoyl)glycerol + CoA</text>
        <dbReference type="Rhea" id="RHEA:55344"/>
        <dbReference type="ChEBI" id="CHEBI:57287"/>
        <dbReference type="ChEBI" id="CHEBI:57387"/>
        <dbReference type="ChEBI" id="CHEBI:138735"/>
        <dbReference type="ChEBI" id="CHEBI:197429"/>
    </reaction>
    <physiologicalReaction direction="left-to-right" evidence="19">
        <dbReference type="Rhea" id="RHEA:55345"/>
    </physiologicalReaction>
</comment>
<proteinExistence type="inferred from homology"/>
<evidence type="ECO:0000256" key="24">
    <source>
        <dbReference type="ARBA" id="ARBA00048634"/>
    </source>
</evidence>
<evidence type="ECO:0000256" key="6">
    <source>
        <dbReference type="ARBA" id="ARBA00001349"/>
    </source>
</evidence>